<name>A0A6J5STB5_9CAUD</name>
<dbReference type="SUPFAM" id="SSF56300">
    <property type="entry name" value="Metallo-dependent phosphatases"/>
    <property type="match status" value="1"/>
</dbReference>
<accession>A0A6J5STB5</accession>
<evidence type="ECO:0000313" key="1">
    <source>
        <dbReference type="EMBL" id="CAB4218510.1"/>
    </source>
</evidence>
<protein>
    <recommendedName>
        <fullName evidence="2">Calcineurin-like phosphoesterase domain-containing protein</fullName>
    </recommendedName>
</protein>
<sequence length="402" mass="44082">MPEMNIDEALDALTAPVEAGQSSNPPPRSRVADWRPGIAWEGDTGTITTDVVIGSDSPNWDHVLRIWGLDPENFSIVEPVLFNVWGNPDSPSRQWKGKVVSRLATPEGAGYADLIEEIKKHRPPKKCAPTGDSAFIVCLADWQVGRGDPGDGLKEVVARILAGIDSVEERVKELRKMGRPLGELVVLGLGDIIEGCGDDFYAMGTFTAEADRRDQIKIARRLIRDAIARWSRQFTTVRVAAIGGNHGENRRDGKAFTTFNDNDDVAVFEQVAEIFAQNPETYGHVSFVLPRHELTLTLEVTGKIVGITHGHVAKASGSAEQKLRTWLANQSLGRQSIGDAEVLVTGHYHHLRTVDWGSVHWLQTPALCDSLWFTQTSGQWAQKGILTFTLTPGSGVQDVQVV</sequence>
<dbReference type="EMBL" id="LR797470">
    <property type="protein sequence ID" value="CAB4218510.1"/>
    <property type="molecule type" value="Genomic_DNA"/>
</dbReference>
<organism evidence="1">
    <name type="scientific">uncultured Caudovirales phage</name>
    <dbReference type="NCBI Taxonomy" id="2100421"/>
    <lineage>
        <taxon>Viruses</taxon>
        <taxon>Duplodnaviria</taxon>
        <taxon>Heunggongvirae</taxon>
        <taxon>Uroviricota</taxon>
        <taxon>Caudoviricetes</taxon>
        <taxon>Peduoviridae</taxon>
        <taxon>Maltschvirus</taxon>
        <taxon>Maltschvirus maltsch</taxon>
    </lineage>
</organism>
<proteinExistence type="predicted"/>
<evidence type="ECO:0008006" key="2">
    <source>
        <dbReference type="Google" id="ProtNLM"/>
    </source>
</evidence>
<dbReference type="InterPro" id="IPR029052">
    <property type="entry name" value="Metallo-depent_PP-like"/>
</dbReference>
<gene>
    <name evidence="1" type="ORF">UFOVP1608_33</name>
</gene>
<reference evidence="1" key="1">
    <citation type="submission" date="2020-05" db="EMBL/GenBank/DDBJ databases">
        <authorList>
            <person name="Chiriac C."/>
            <person name="Salcher M."/>
            <person name="Ghai R."/>
            <person name="Kavagutti S V."/>
        </authorList>
    </citation>
    <scope>NUCLEOTIDE SEQUENCE</scope>
</reference>